<evidence type="ECO:0000313" key="2">
    <source>
        <dbReference type="EMBL" id="RKO84961.1"/>
    </source>
</evidence>
<organism evidence="2 3">
    <name type="scientific">Blyttiomyces helicus</name>
    <dbReference type="NCBI Taxonomy" id="388810"/>
    <lineage>
        <taxon>Eukaryota</taxon>
        <taxon>Fungi</taxon>
        <taxon>Fungi incertae sedis</taxon>
        <taxon>Chytridiomycota</taxon>
        <taxon>Chytridiomycota incertae sedis</taxon>
        <taxon>Chytridiomycetes</taxon>
        <taxon>Chytridiomycetes incertae sedis</taxon>
        <taxon>Blyttiomyces</taxon>
    </lineage>
</organism>
<feature type="region of interest" description="Disordered" evidence="1">
    <location>
        <begin position="59"/>
        <end position="125"/>
    </location>
</feature>
<keyword evidence="3" id="KW-1185">Reference proteome</keyword>
<evidence type="ECO:0000313" key="3">
    <source>
        <dbReference type="Proteomes" id="UP000269721"/>
    </source>
</evidence>
<accession>A0A4P9VYT6</accession>
<dbReference type="Proteomes" id="UP000269721">
    <property type="component" value="Unassembled WGS sequence"/>
</dbReference>
<feature type="region of interest" description="Disordered" evidence="1">
    <location>
        <begin position="1"/>
        <end position="26"/>
    </location>
</feature>
<name>A0A4P9VYT6_9FUNG</name>
<sequence>MHTNWDTYLPPSKEKNKPTANHLGTPYPTSGIAAVAARTSTAHPVSGATSTVSGATFSSAAGHASTAHPVSKTTSTDTAVPARGLRPRGSLSNTGPPHGRRCRREGESCHRAGGRRLGGDALGRREKEAIPTPASEVAGLRPGLVKPPADLIVSWQPVLRHSATKPAALPLIVEKPVSEVVSLPPSGSVDVDFEFSDPADLADGTIEQVGKSLGADFDPPSIHPSNIQERAAQPAINNNGAPRRKTDGSGLRPSLHELSPPVSELRSVTPSEPEPSSSPTCSKEIFTASAPPSPAPIASRRPHAVKSSRSSNAAREAIPAGSAPPSIQGPAPAPQRTEDAPRTLAPSPP</sequence>
<dbReference type="EMBL" id="KZ999550">
    <property type="protein sequence ID" value="RKO84961.1"/>
    <property type="molecule type" value="Genomic_DNA"/>
</dbReference>
<dbReference type="AlphaFoldDB" id="A0A4P9VYT6"/>
<gene>
    <name evidence="2" type="ORF">BDK51DRAFT_39992</name>
</gene>
<protein>
    <submittedName>
        <fullName evidence="2">Uncharacterized protein</fullName>
    </submittedName>
</protein>
<evidence type="ECO:0000256" key="1">
    <source>
        <dbReference type="SAM" id="MobiDB-lite"/>
    </source>
</evidence>
<proteinExistence type="predicted"/>
<feature type="non-terminal residue" evidence="2">
    <location>
        <position position="349"/>
    </location>
</feature>
<reference evidence="3" key="1">
    <citation type="journal article" date="2018" name="Nat. Microbiol.">
        <title>Leveraging single-cell genomics to expand the fungal tree of life.</title>
        <authorList>
            <person name="Ahrendt S.R."/>
            <person name="Quandt C.A."/>
            <person name="Ciobanu D."/>
            <person name="Clum A."/>
            <person name="Salamov A."/>
            <person name="Andreopoulos B."/>
            <person name="Cheng J.F."/>
            <person name="Woyke T."/>
            <person name="Pelin A."/>
            <person name="Henrissat B."/>
            <person name="Reynolds N.K."/>
            <person name="Benny G.L."/>
            <person name="Smith M.E."/>
            <person name="James T.Y."/>
            <person name="Grigoriev I.V."/>
        </authorList>
    </citation>
    <scope>NUCLEOTIDE SEQUENCE [LARGE SCALE GENOMIC DNA]</scope>
</reference>
<feature type="region of interest" description="Disordered" evidence="1">
    <location>
        <begin position="211"/>
        <end position="349"/>
    </location>
</feature>
<feature type="compositionally biased region" description="Low complexity" evidence="1">
    <location>
        <begin position="270"/>
        <end position="279"/>
    </location>
</feature>